<reference evidence="5 6" key="1">
    <citation type="submission" date="2020-04" db="EMBL/GenBank/DDBJ databases">
        <title>Pseudomonas crami sp. nov., a novel proteolytic bacterial species isolated from cream.</title>
        <authorList>
            <person name="Hofmann K."/>
            <person name="Woller A."/>
            <person name="Huptas C."/>
            <person name="Wenning M."/>
            <person name="Scherer S."/>
            <person name="Doll E.V."/>
        </authorList>
    </citation>
    <scope>NUCLEOTIDE SEQUENCE [LARGE SCALE GENOMIC DNA]</scope>
    <source>
        <strain evidence="3 6">WS 5096</strain>
        <strain evidence="4 5">WS 5106</strain>
    </source>
</reference>
<dbReference type="Pfam" id="PF01648">
    <property type="entry name" value="ACPS"/>
    <property type="match status" value="1"/>
</dbReference>
<keyword evidence="6" id="KW-1185">Reference proteome</keyword>
<dbReference type="Proteomes" id="UP000520513">
    <property type="component" value="Unassembled WGS sequence"/>
</dbReference>
<evidence type="ECO:0000313" key="4">
    <source>
        <dbReference type="EMBL" id="MBC2404993.1"/>
    </source>
</evidence>
<dbReference type="EMBL" id="JAAXCY010000001">
    <property type="protein sequence ID" value="MBC2404993.1"/>
    <property type="molecule type" value="Genomic_DNA"/>
</dbReference>
<accession>A0A7X1DWN9</accession>
<comment type="caution">
    <text evidence="4">The sequence shown here is derived from an EMBL/GenBank/DDBJ whole genome shotgun (WGS) entry which is preliminary data.</text>
</comment>
<dbReference type="InterPro" id="IPR037143">
    <property type="entry name" value="4-PPantetheinyl_Trfase_dom_sf"/>
</dbReference>
<organism evidence="4 5">
    <name type="scientific">Pseudomonas cremoris</name>
    <dbReference type="NCBI Taxonomy" id="2724178"/>
    <lineage>
        <taxon>Bacteria</taxon>
        <taxon>Pseudomonadati</taxon>
        <taxon>Pseudomonadota</taxon>
        <taxon>Gammaproteobacteria</taxon>
        <taxon>Pseudomonadales</taxon>
        <taxon>Pseudomonadaceae</taxon>
        <taxon>Pseudomonas</taxon>
    </lineage>
</organism>
<gene>
    <name evidence="3" type="ORF">HF209_00450</name>
    <name evidence="4" type="ORF">HF257_03170</name>
</gene>
<evidence type="ECO:0000259" key="2">
    <source>
        <dbReference type="Pfam" id="PF01648"/>
    </source>
</evidence>
<name>A0A7X1DWN9_9PSED</name>
<dbReference type="AlphaFoldDB" id="A0A7X1DWN9"/>
<dbReference type="Gene3D" id="3.90.470.20">
    <property type="entry name" value="4'-phosphopantetheinyl transferase domain"/>
    <property type="match status" value="1"/>
</dbReference>
<sequence length="186" mass="20387">MQVFMWPETTPRWQNGVLLIGVRHVPGLNRDTARMRVRQALSEALAQALDVPLSCITFATEPGQAPRIGVPGHEHAGLSISHDGEFSVAAVHLHGAVGIDVMTVLDTFDWHGVAGDYLGPQVLARLCAVDQLQRARLFTRAWCEREARLKCAGLTLGEWSREAQRPYRIVELDLPAGLLGVLALPV</sequence>
<dbReference type="EMBL" id="JAAXCZ010000001">
    <property type="protein sequence ID" value="MBC2379401.1"/>
    <property type="molecule type" value="Genomic_DNA"/>
</dbReference>
<evidence type="ECO:0000313" key="3">
    <source>
        <dbReference type="EMBL" id="MBC2379401.1"/>
    </source>
</evidence>
<dbReference type="Proteomes" id="UP000534677">
    <property type="component" value="Unassembled WGS sequence"/>
</dbReference>
<protein>
    <submittedName>
        <fullName evidence="4">4'-phosphopantetheinyl transferase superfamily protein</fullName>
    </submittedName>
</protein>
<evidence type="ECO:0000313" key="6">
    <source>
        <dbReference type="Proteomes" id="UP000534677"/>
    </source>
</evidence>
<feature type="domain" description="4'-phosphopantetheinyl transferase" evidence="2">
    <location>
        <begin position="96"/>
        <end position="160"/>
    </location>
</feature>
<dbReference type="GO" id="GO:0008897">
    <property type="term" value="F:holo-[acyl-carrier-protein] synthase activity"/>
    <property type="evidence" value="ECO:0007669"/>
    <property type="project" value="InterPro"/>
</dbReference>
<keyword evidence="1 4" id="KW-0808">Transferase</keyword>
<evidence type="ECO:0000313" key="5">
    <source>
        <dbReference type="Proteomes" id="UP000520513"/>
    </source>
</evidence>
<proteinExistence type="predicted"/>
<evidence type="ECO:0000256" key="1">
    <source>
        <dbReference type="ARBA" id="ARBA00022679"/>
    </source>
</evidence>
<dbReference type="InterPro" id="IPR008278">
    <property type="entry name" value="4-PPantetheinyl_Trfase_dom"/>
</dbReference>
<dbReference type="GO" id="GO:0000287">
    <property type="term" value="F:magnesium ion binding"/>
    <property type="evidence" value="ECO:0007669"/>
    <property type="project" value="InterPro"/>
</dbReference>
<dbReference type="SUPFAM" id="SSF56214">
    <property type="entry name" value="4'-phosphopantetheinyl transferase"/>
    <property type="match status" value="1"/>
</dbReference>